<comment type="caution">
    <text evidence="4">The sequence shown here is derived from an EMBL/GenBank/DDBJ whole genome shotgun (WGS) entry which is preliminary data.</text>
</comment>
<name>A0AAW1X7Q3_RUBAR</name>
<dbReference type="PANTHER" id="PTHR31672">
    <property type="entry name" value="BNACNNG10540D PROTEIN"/>
    <property type="match status" value="1"/>
</dbReference>
<feature type="transmembrane region" description="Helical" evidence="2">
    <location>
        <begin position="105"/>
        <end position="125"/>
    </location>
</feature>
<proteinExistence type="predicted"/>
<dbReference type="EMBL" id="JBEDUW010000004">
    <property type="protein sequence ID" value="KAK9933016.1"/>
    <property type="molecule type" value="Genomic_DNA"/>
</dbReference>
<accession>A0AAW1X7Q3</accession>
<evidence type="ECO:0000256" key="1">
    <source>
        <dbReference type="SAM" id="MobiDB-lite"/>
    </source>
</evidence>
<reference evidence="4 5" key="1">
    <citation type="journal article" date="2023" name="G3 (Bethesda)">
        <title>A chromosome-length genome assembly and annotation of blackberry (Rubus argutus, cv. 'Hillquist').</title>
        <authorList>
            <person name="Bruna T."/>
            <person name="Aryal R."/>
            <person name="Dudchenko O."/>
            <person name="Sargent D.J."/>
            <person name="Mead D."/>
            <person name="Buti M."/>
            <person name="Cavallini A."/>
            <person name="Hytonen T."/>
            <person name="Andres J."/>
            <person name="Pham M."/>
            <person name="Weisz D."/>
            <person name="Mascagni F."/>
            <person name="Usai G."/>
            <person name="Natali L."/>
            <person name="Bassil N."/>
            <person name="Fernandez G.E."/>
            <person name="Lomsadze A."/>
            <person name="Armour M."/>
            <person name="Olukolu B."/>
            <person name="Poorten T."/>
            <person name="Britton C."/>
            <person name="Davik J."/>
            <person name="Ashrafi H."/>
            <person name="Aiden E.L."/>
            <person name="Borodovsky M."/>
            <person name="Worthington M."/>
        </authorList>
    </citation>
    <scope>NUCLEOTIDE SEQUENCE [LARGE SCALE GENOMIC DNA]</scope>
    <source>
        <strain evidence="4">PI 553951</strain>
    </source>
</reference>
<evidence type="ECO:0000259" key="3">
    <source>
        <dbReference type="PROSITE" id="PS50181"/>
    </source>
</evidence>
<dbReference type="Pfam" id="PF00646">
    <property type="entry name" value="F-box"/>
    <property type="match status" value="1"/>
</dbReference>
<organism evidence="4 5">
    <name type="scientific">Rubus argutus</name>
    <name type="common">Southern blackberry</name>
    <dbReference type="NCBI Taxonomy" id="59490"/>
    <lineage>
        <taxon>Eukaryota</taxon>
        <taxon>Viridiplantae</taxon>
        <taxon>Streptophyta</taxon>
        <taxon>Embryophyta</taxon>
        <taxon>Tracheophyta</taxon>
        <taxon>Spermatophyta</taxon>
        <taxon>Magnoliopsida</taxon>
        <taxon>eudicotyledons</taxon>
        <taxon>Gunneridae</taxon>
        <taxon>Pentapetalae</taxon>
        <taxon>rosids</taxon>
        <taxon>fabids</taxon>
        <taxon>Rosales</taxon>
        <taxon>Rosaceae</taxon>
        <taxon>Rosoideae</taxon>
        <taxon>Rosoideae incertae sedis</taxon>
        <taxon>Rubus</taxon>
    </lineage>
</organism>
<feature type="transmembrane region" description="Helical" evidence="2">
    <location>
        <begin position="164"/>
        <end position="185"/>
    </location>
</feature>
<evidence type="ECO:0000256" key="2">
    <source>
        <dbReference type="SAM" id="Phobius"/>
    </source>
</evidence>
<dbReference type="SUPFAM" id="SSF81383">
    <property type="entry name" value="F-box domain"/>
    <property type="match status" value="1"/>
</dbReference>
<protein>
    <recommendedName>
        <fullName evidence="3">F-box domain-containing protein</fullName>
    </recommendedName>
</protein>
<feature type="compositionally biased region" description="Acidic residues" evidence="1">
    <location>
        <begin position="24"/>
        <end position="39"/>
    </location>
</feature>
<keyword evidence="2" id="KW-1133">Transmembrane helix</keyword>
<feature type="domain" description="F-box" evidence="3">
    <location>
        <begin position="43"/>
        <end position="93"/>
    </location>
</feature>
<dbReference type="InterPro" id="IPR001810">
    <property type="entry name" value="F-box_dom"/>
</dbReference>
<evidence type="ECO:0000313" key="5">
    <source>
        <dbReference type="Proteomes" id="UP001457282"/>
    </source>
</evidence>
<feature type="region of interest" description="Disordered" evidence="1">
    <location>
        <begin position="1"/>
        <end position="39"/>
    </location>
</feature>
<keyword evidence="5" id="KW-1185">Reference proteome</keyword>
<dbReference type="InterPro" id="IPR036047">
    <property type="entry name" value="F-box-like_dom_sf"/>
</dbReference>
<keyword evidence="2" id="KW-0812">Transmembrane</keyword>
<keyword evidence="2" id="KW-0472">Membrane</keyword>
<sequence length="284" mass="32213">MKKTKLRNFPSPPNTNCPSKRDNEIEEEHDVEEETKEAEHDEEAYILQFPDHIILEIFCRMTTSTILRCRFVCKSWLYLLSDPYFTRSLFLRTPHKPHLASPSRLWVLATAASACMILGVAGHSLHLANPITSESLVLPQHDTLFPFGEALGIMYTLLGMDMGFILMAFFIGLGTFLIGSVHLMLNASVSNTSHHRCVLLKDYGAKESWVKEFEIVNAFDQHIPHVLKFAEEGQVLMVHNYQLKAYTPRKMGFSRFEVDGLPVMVESGCTHIPSFVSLTDIIRG</sequence>
<dbReference type="Gene3D" id="1.20.1280.50">
    <property type="match status" value="1"/>
</dbReference>
<dbReference type="PROSITE" id="PS50181">
    <property type="entry name" value="FBOX"/>
    <property type="match status" value="1"/>
</dbReference>
<evidence type="ECO:0000313" key="4">
    <source>
        <dbReference type="EMBL" id="KAK9933016.1"/>
    </source>
</evidence>
<dbReference type="InterPro" id="IPR050796">
    <property type="entry name" value="SCF_F-box_component"/>
</dbReference>
<gene>
    <name evidence="4" type="ORF">M0R45_020230</name>
</gene>
<dbReference type="Proteomes" id="UP001457282">
    <property type="component" value="Unassembled WGS sequence"/>
</dbReference>
<dbReference type="AlphaFoldDB" id="A0AAW1X7Q3"/>
<dbReference type="SMART" id="SM00256">
    <property type="entry name" value="FBOX"/>
    <property type="match status" value="1"/>
</dbReference>